<feature type="compositionally biased region" description="Basic and acidic residues" evidence="1">
    <location>
        <begin position="51"/>
        <end position="64"/>
    </location>
</feature>
<dbReference type="AlphaFoldDB" id="A0A917GH89"/>
<dbReference type="EMBL" id="BMEQ01000002">
    <property type="protein sequence ID" value="GGG45744.1"/>
    <property type="molecule type" value="Genomic_DNA"/>
</dbReference>
<evidence type="ECO:0000313" key="3">
    <source>
        <dbReference type="Proteomes" id="UP000638848"/>
    </source>
</evidence>
<feature type="region of interest" description="Disordered" evidence="1">
    <location>
        <begin position="37"/>
        <end position="91"/>
    </location>
</feature>
<feature type="compositionally biased region" description="Low complexity" evidence="1">
    <location>
        <begin position="37"/>
        <end position="50"/>
    </location>
</feature>
<accession>A0A917GH89</accession>
<comment type="caution">
    <text evidence="2">The sequence shown here is derived from an EMBL/GenBank/DDBJ whole genome shotgun (WGS) entry which is preliminary data.</text>
</comment>
<protein>
    <submittedName>
        <fullName evidence="2">Uncharacterized protein</fullName>
    </submittedName>
</protein>
<evidence type="ECO:0000313" key="2">
    <source>
        <dbReference type="EMBL" id="GGG45744.1"/>
    </source>
</evidence>
<dbReference type="Proteomes" id="UP000638848">
    <property type="component" value="Unassembled WGS sequence"/>
</dbReference>
<reference evidence="2" key="1">
    <citation type="journal article" date="2014" name="Int. J. Syst. Evol. Microbiol.">
        <title>Complete genome sequence of Corynebacterium casei LMG S-19264T (=DSM 44701T), isolated from a smear-ripened cheese.</title>
        <authorList>
            <consortium name="US DOE Joint Genome Institute (JGI-PGF)"/>
            <person name="Walter F."/>
            <person name="Albersmeier A."/>
            <person name="Kalinowski J."/>
            <person name="Ruckert C."/>
        </authorList>
    </citation>
    <scope>NUCLEOTIDE SEQUENCE</scope>
    <source>
        <strain evidence="2">CGMCC 1.12187</strain>
    </source>
</reference>
<evidence type="ECO:0000256" key="1">
    <source>
        <dbReference type="SAM" id="MobiDB-lite"/>
    </source>
</evidence>
<organism evidence="2 3">
    <name type="scientific">Kocuria dechangensis</name>
    <dbReference type="NCBI Taxonomy" id="1176249"/>
    <lineage>
        <taxon>Bacteria</taxon>
        <taxon>Bacillati</taxon>
        <taxon>Actinomycetota</taxon>
        <taxon>Actinomycetes</taxon>
        <taxon>Micrococcales</taxon>
        <taxon>Micrococcaceae</taxon>
        <taxon>Kocuria</taxon>
    </lineage>
</organism>
<name>A0A917GH89_9MICC</name>
<keyword evidence="3" id="KW-1185">Reference proteome</keyword>
<sequence>MLKLITCSFSPPAGPISGAGPPQVRVAAEAGVAVTPTAAEAARAPRPASAPRREMEDGTEEERASGMAGLLGGGTYLRSLPAPGDARANEG</sequence>
<proteinExistence type="predicted"/>
<reference evidence="2" key="2">
    <citation type="submission" date="2020-09" db="EMBL/GenBank/DDBJ databases">
        <authorList>
            <person name="Sun Q."/>
            <person name="Zhou Y."/>
        </authorList>
    </citation>
    <scope>NUCLEOTIDE SEQUENCE</scope>
    <source>
        <strain evidence="2">CGMCC 1.12187</strain>
    </source>
</reference>
<gene>
    <name evidence="2" type="ORF">GCM10011374_05050</name>
</gene>